<dbReference type="AlphaFoldDB" id="A0A498SFM4"/>
<evidence type="ECO:0000259" key="1">
    <source>
        <dbReference type="Pfam" id="PF18136"/>
    </source>
</evidence>
<organism evidence="2 3">
    <name type="scientific">Acanthocheilonema viteae</name>
    <name type="common">Filarial nematode worm</name>
    <name type="synonym">Dipetalonema viteae</name>
    <dbReference type="NCBI Taxonomy" id="6277"/>
    <lineage>
        <taxon>Eukaryota</taxon>
        <taxon>Metazoa</taxon>
        <taxon>Ecdysozoa</taxon>
        <taxon>Nematoda</taxon>
        <taxon>Chromadorea</taxon>
        <taxon>Rhabditida</taxon>
        <taxon>Spirurina</taxon>
        <taxon>Spiruromorpha</taxon>
        <taxon>Filarioidea</taxon>
        <taxon>Onchocercidae</taxon>
        <taxon>Acanthocheilonema</taxon>
    </lineage>
</organism>
<reference evidence="2 3" key="1">
    <citation type="submission" date="2018-08" db="EMBL/GenBank/DDBJ databases">
        <authorList>
            <person name="Laetsch R D."/>
            <person name="Stevens L."/>
            <person name="Kumar S."/>
            <person name="Blaxter L. M."/>
        </authorList>
    </citation>
    <scope>NUCLEOTIDE SEQUENCE [LARGE SCALE GENOMIC DNA]</scope>
</reference>
<feature type="non-terminal residue" evidence="2">
    <location>
        <position position="153"/>
    </location>
</feature>
<dbReference type="EMBL" id="UPTC01000899">
    <property type="protein sequence ID" value="VBB30512.1"/>
    <property type="molecule type" value="Genomic_DNA"/>
</dbReference>
<dbReference type="GO" id="GO:0005760">
    <property type="term" value="C:gamma DNA polymerase complex"/>
    <property type="evidence" value="ECO:0007669"/>
    <property type="project" value="InterPro"/>
</dbReference>
<dbReference type="GO" id="GO:0006264">
    <property type="term" value="P:mitochondrial DNA replication"/>
    <property type="evidence" value="ECO:0007669"/>
    <property type="project" value="TreeGrafter"/>
</dbReference>
<name>A0A498SFM4_ACAVI</name>
<dbReference type="InterPro" id="IPR041336">
    <property type="entry name" value="DNApol_Exo"/>
</dbReference>
<dbReference type="InterPro" id="IPR002297">
    <property type="entry name" value="DNA-dir_DNA_pol_A_mt"/>
</dbReference>
<dbReference type="GO" id="GO:0003677">
    <property type="term" value="F:DNA binding"/>
    <property type="evidence" value="ECO:0007669"/>
    <property type="project" value="InterPro"/>
</dbReference>
<dbReference type="PANTHER" id="PTHR10267:SF0">
    <property type="entry name" value="DNA POLYMERASE SUBUNIT GAMMA-1"/>
    <property type="match status" value="1"/>
</dbReference>
<dbReference type="OrthoDB" id="5588663at2759"/>
<gene>
    <name evidence="2" type="ORF">NAV_LOCUS5303</name>
</gene>
<dbReference type="GO" id="GO:0003887">
    <property type="term" value="F:DNA-directed DNA polymerase activity"/>
    <property type="evidence" value="ECO:0007669"/>
    <property type="project" value="TreeGrafter"/>
</dbReference>
<dbReference type="STRING" id="6277.A0A498SFM4"/>
<dbReference type="PANTHER" id="PTHR10267">
    <property type="entry name" value="DNA POLYMERASE SUBUNIT GAMMA-1"/>
    <property type="match status" value="1"/>
</dbReference>
<proteinExistence type="predicted"/>
<feature type="domain" description="DNA mitochondrial polymerase exonuclease" evidence="1">
    <location>
        <begin position="76"/>
        <end position="139"/>
    </location>
</feature>
<keyword evidence="3" id="KW-1185">Reference proteome</keyword>
<evidence type="ECO:0000313" key="3">
    <source>
        <dbReference type="Proteomes" id="UP000276991"/>
    </source>
</evidence>
<accession>A0A498SFM4</accession>
<dbReference type="Gene3D" id="3.30.420.390">
    <property type="match status" value="1"/>
</dbReference>
<dbReference type="GO" id="GO:0008408">
    <property type="term" value="F:3'-5' exonuclease activity"/>
    <property type="evidence" value="ECO:0007669"/>
    <property type="project" value="TreeGrafter"/>
</dbReference>
<protein>
    <recommendedName>
        <fullName evidence="1">DNA mitochondrial polymerase exonuclease domain-containing protein</fullName>
    </recommendedName>
</protein>
<sequence length="153" mass="17960">MSIRHNLSVVRRTSSFIVKRWYTVEVNSAEEPSTSKKNAPFNLKKIDLVPERLHRHLFGSCPIPENTLKDDPFEMLDLPHLEGSNLLDHFQNTAIKQFEPYRRLLVEATTIRKLPPVPEKWIFQAGWTRYAINEPPKQVLDEDYIPFKSINNY</sequence>
<dbReference type="Pfam" id="PF18136">
    <property type="entry name" value="DNApol_Exo"/>
    <property type="match status" value="1"/>
</dbReference>
<feature type="non-terminal residue" evidence="2">
    <location>
        <position position="1"/>
    </location>
</feature>
<evidence type="ECO:0000313" key="2">
    <source>
        <dbReference type="EMBL" id="VBB30512.1"/>
    </source>
</evidence>
<dbReference type="Proteomes" id="UP000276991">
    <property type="component" value="Unassembled WGS sequence"/>
</dbReference>